<dbReference type="SUPFAM" id="SSF52540">
    <property type="entry name" value="P-loop containing nucleoside triphosphate hydrolases"/>
    <property type="match status" value="1"/>
</dbReference>
<keyword evidence="5" id="KW-1185">Reference proteome</keyword>
<dbReference type="Proteomes" id="UP000797356">
    <property type="component" value="Chromosome 2"/>
</dbReference>
<dbReference type="GO" id="GO:0004176">
    <property type="term" value="F:ATP-dependent peptidase activity"/>
    <property type="evidence" value="ECO:0007669"/>
    <property type="project" value="TreeGrafter"/>
</dbReference>
<dbReference type="InterPro" id="IPR027417">
    <property type="entry name" value="P-loop_NTPase"/>
</dbReference>
<dbReference type="AlphaFoldDB" id="A0A8K0HZU8"/>
<accession>A0A8K0HZU8</accession>
<keyword evidence="4" id="KW-0645">Protease</keyword>
<organism evidence="4 5">
    <name type="scientific">Cocos nucifera</name>
    <name type="common">Coconut palm</name>
    <dbReference type="NCBI Taxonomy" id="13894"/>
    <lineage>
        <taxon>Eukaryota</taxon>
        <taxon>Viridiplantae</taxon>
        <taxon>Streptophyta</taxon>
        <taxon>Embryophyta</taxon>
        <taxon>Tracheophyta</taxon>
        <taxon>Spermatophyta</taxon>
        <taxon>Magnoliopsida</taxon>
        <taxon>Liliopsida</taxon>
        <taxon>Arecaceae</taxon>
        <taxon>Arecoideae</taxon>
        <taxon>Cocoseae</taxon>
        <taxon>Attaleinae</taxon>
        <taxon>Cocos</taxon>
    </lineage>
</organism>
<dbReference type="EMBL" id="CM017873">
    <property type="protein sequence ID" value="KAG1330897.1"/>
    <property type="molecule type" value="Genomic_DNA"/>
</dbReference>
<evidence type="ECO:0000313" key="4">
    <source>
        <dbReference type="EMBL" id="KAG1330897.1"/>
    </source>
</evidence>
<dbReference type="Pfam" id="PF00004">
    <property type="entry name" value="AAA"/>
    <property type="match status" value="1"/>
</dbReference>
<keyword evidence="4" id="KW-0378">Hydrolase</keyword>
<reference evidence="4" key="1">
    <citation type="journal article" date="2017" name="Gigascience">
        <title>The genome draft of coconut (Cocos nucifera).</title>
        <authorList>
            <person name="Xiao Y."/>
            <person name="Xu P."/>
            <person name="Fan H."/>
            <person name="Baudouin L."/>
            <person name="Xia W."/>
            <person name="Bocs S."/>
            <person name="Xu J."/>
            <person name="Li Q."/>
            <person name="Guo A."/>
            <person name="Zhou L."/>
            <person name="Li J."/>
            <person name="Wu Y."/>
            <person name="Ma Z."/>
            <person name="Armero A."/>
            <person name="Issali A.E."/>
            <person name="Liu N."/>
            <person name="Peng M."/>
            <person name="Yang Y."/>
        </authorList>
    </citation>
    <scope>NUCLEOTIDE SEQUENCE</scope>
    <source>
        <tissue evidence="4">Spear leaf of Hainan Tall coconut</tissue>
    </source>
</reference>
<dbReference type="GO" id="GO:0006508">
    <property type="term" value="P:proteolysis"/>
    <property type="evidence" value="ECO:0007669"/>
    <property type="project" value="TreeGrafter"/>
</dbReference>
<evidence type="ECO:0000256" key="2">
    <source>
        <dbReference type="SAM" id="Phobius"/>
    </source>
</evidence>
<keyword evidence="2" id="KW-0812">Transmembrane</keyword>
<evidence type="ECO:0000313" key="5">
    <source>
        <dbReference type="Proteomes" id="UP000797356"/>
    </source>
</evidence>
<proteinExistence type="predicted"/>
<protein>
    <submittedName>
        <fullName evidence="4">Putative inactive ATP-dependent zinc metalloprotease FTSHI 5, chloroplastic</fullName>
    </submittedName>
</protein>
<feature type="transmembrane region" description="Helical" evidence="2">
    <location>
        <begin position="567"/>
        <end position="588"/>
    </location>
</feature>
<dbReference type="PANTHER" id="PTHR23076">
    <property type="entry name" value="METALLOPROTEASE M41 FTSH"/>
    <property type="match status" value="1"/>
</dbReference>
<dbReference type="Gene3D" id="3.40.50.300">
    <property type="entry name" value="P-loop containing nucleotide triphosphate hydrolases"/>
    <property type="match status" value="1"/>
</dbReference>
<dbReference type="GO" id="GO:0005524">
    <property type="term" value="F:ATP binding"/>
    <property type="evidence" value="ECO:0007669"/>
    <property type="project" value="InterPro"/>
</dbReference>
<keyword evidence="4" id="KW-0482">Metalloprotease</keyword>
<evidence type="ECO:0000256" key="1">
    <source>
        <dbReference type="SAM" id="Coils"/>
    </source>
</evidence>
<dbReference type="InterPro" id="IPR003959">
    <property type="entry name" value="ATPase_AAA_core"/>
</dbReference>
<feature type="coiled-coil region" evidence="1">
    <location>
        <begin position="256"/>
        <end position="283"/>
    </location>
</feature>
<dbReference type="PANTHER" id="PTHR23076:SF58">
    <property type="entry name" value="INACTIVE ATP-DEPENDENT ZINC METALLOPROTEASE FTSHI 5, CHLOROPLASTIC-RELATED"/>
    <property type="match status" value="1"/>
</dbReference>
<gene>
    <name evidence="4" type="ORF">COCNU_02G008650</name>
</gene>
<keyword evidence="2" id="KW-1133">Transmembrane helix</keyword>
<reference evidence="4" key="2">
    <citation type="submission" date="2019-07" db="EMBL/GenBank/DDBJ databases">
        <authorList>
            <person name="Yang Y."/>
            <person name="Bocs S."/>
            <person name="Baudouin L."/>
        </authorList>
    </citation>
    <scope>NUCLEOTIDE SEQUENCE</scope>
    <source>
        <tissue evidence="4">Spear leaf of Hainan Tall coconut</tissue>
    </source>
</reference>
<name>A0A8K0HZU8_COCNU</name>
<dbReference type="GO" id="GO:0009535">
    <property type="term" value="C:chloroplast thylakoid membrane"/>
    <property type="evidence" value="ECO:0007669"/>
    <property type="project" value="TreeGrafter"/>
</dbReference>
<keyword evidence="1" id="KW-0175">Coiled coil</keyword>
<feature type="domain" description="ATPase AAA-type core" evidence="3">
    <location>
        <begin position="692"/>
        <end position="747"/>
    </location>
</feature>
<dbReference type="GO" id="GO:0016887">
    <property type="term" value="F:ATP hydrolysis activity"/>
    <property type="evidence" value="ECO:0007669"/>
    <property type="project" value="InterPro"/>
</dbReference>
<dbReference type="GO" id="GO:0008237">
    <property type="term" value="F:metallopeptidase activity"/>
    <property type="evidence" value="ECO:0007669"/>
    <property type="project" value="UniProtKB-KW"/>
</dbReference>
<dbReference type="OrthoDB" id="2016434at2759"/>
<feature type="coiled-coil region" evidence="1">
    <location>
        <begin position="62"/>
        <end position="149"/>
    </location>
</feature>
<keyword evidence="2" id="KW-0472">Membrane</keyword>
<sequence>MPAARFHAIAAPVGVASREEVKIQKDERFKDREFSDYTQRLLAVVSVLLQRIEEVKSSKGDMDGVREALKEVKRKKEEIQEEVLEKLNSELRELKREKEELTYRSGEVLDSALAARKERDRLLKSEGEGDEVEENVERLENSMSVAEKAYNELWEKIWEIDDTILGRETLTYSLAIRELSFIERESELLVERFSQRVRWDSLDSKLKSFTTRLSRHDIQKDLETACNEYWEQILLPKVLEAENSEVYPDISAQSFAVNIRRALKESQQMQRNLETQLRRKLKKFGDEKRSLVRTSEEEVLKGFPDIELKWMFGPKEAVVPKAVSLHLFHGWKKWREEAKANLKRDILENIDYGRQYMAQRQEHILLDRERVMTKTWYNDERNRWEMDPVAVPYAISKKLVGGARIRHDWAAMYLTLKGDDKEYYVDIKEFDLLFEDFGGFDGLYVKMLASGIPTAVHFMWIPFSELDIRQQLLLIARTTSRCLVGLWKSDVVSYVKDWVLSKAKITFNDFMVMIVFPMVDLIIPKPIRMSLGMAWPEEVYQAVGTTWYVKWQSETEMNHNARKKDGIRWYLGFLMRSSIFGFVLFNVLRFLKRKIPRLLGYGPLRRDPNLRKLRRVKAYFQYKLYRRLRRKKEGIDPIRSAFDQMKRVKNPPIRLDDFASIDSMREEINDIVTCLQNPTAFLEKGARAPRGVLIVGERGTGKTSLALAIAAEAKVPLVEVKARQLEAGLWVGQSASNVRELFQTARDLVVL</sequence>
<comment type="caution">
    <text evidence="4">The sequence shown here is derived from an EMBL/GenBank/DDBJ whole genome shotgun (WGS) entry which is preliminary data.</text>
</comment>
<evidence type="ECO:0000259" key="3">
    <source>
        <dbReference type="Pfam" id="PF00004"/>
    </source>
</evidence>